<dbReference type="Pfam" id="PF01142">
    <property type="entry name" value="TruD"/>
    <property type="match status" value="1"/>
</dbReference>
<gene>
    <name evidence="7" type="ORF">PoB_000270600</name>
</gene>
<dbReference type="GO" id="GO:0009982">
    <property type="term" value="F:pseudouridine synthase activity"/>
    <property type="evidence" value="ECO:0007669"/>
    <property type="project" value="InterPro"/>
</dbReference>
<dbReference type="PANTHER" id="PTHR13326">
    <property type="entry name" value="TRNA PSEUDOURIDINE SYNTHASE D"/>
    <property type="match status" value="1"/>
</dbReference>
<proteinExistence type="inferred from homology"/>
<dbReference type="PANTHER" id="PTHR13326:SF31">
    <property type="entry name" value="PSEUDOURIDYLATE SYNTHASE 7 HOMOLOG"/>
    <property type="match status" value="1"/>
</dbReference>
<evidence type="ECO:0000313" key="7">
    <source>
        <dbReference type="EMBL" id="GFN76200.1"/>
    </source>
</evidence>
<dbReference type="GO" id="GO:0005634">
    <property type="term" value="C:nucleus"/>
    <property type="evidence" value="ECO:0007669"/>
    <property type="project" value="TreeGrafter"/>
</dbReference>
<evidence type="ECO:0000256" key="1">
    <source>
        <dbReference type="ARBA" id="ARBA00007953"/>
    </source>
</evidence>
<protein>
    <submittedName>
        <fullName evidence="7">Pseudouridylate synthase 7 homolog</fullName>
    </submittedName>
</protein>
<evidence type="ECO:0000256" key="4">
    <source>
        <dbReference type="ARBA" id="ARBA00036943"/>
    </source>
</evidence>
<dbReference type="GO" id="GO:0003723">
    <property type="term" value="F:RNA binding"/>
    <property type="evidence" value="ECO:0007669"/>
    <property type="project" value="InterPro"/>
</dbReference>
<dbReference type="InterPro" id="IPR001656">
    <property type="entry name" value="PsdUridine_synth_TruD"/>
</dbReference>
<organism evidence="7 8">
    <name type="scientific">Plakobranchus ocellatus</name>
    <dbReference type="NCBI Taxonomy" id="259542"/>
    <lineage>
        <taxon>Eukaryota</taxon>
        <taxon>Metazoa</taxon>
        <taxon>Spiralia</taxon>
        <taxon>Lophotrochozoa</taxon>
        <taxon>Mollusca</taxon>
        <taxon>Gastropoda</taxon>
        <taxon>Heterobranchia</taxon>
        <taxon>Euthyneura</taxon>
        <taxon>Panpulmonata</taxon>
        <taxon>Sacoglossa</taxon>
        <taxon>Placobranchoidea</taxon>
        <taxon>Plakobranchidae</taxon>
        <taxon>Plakobranchus</taxon>
    </lineage>
</organism>
<comment type="similarity">
    <text evidence="1">Belongs to the pseudouridine synthase TruD family.</text>
</comment>
<dbReference type="PIRSF" id="PIRSF037016">
    <property type="entry name" value="Pseudouridin_synth_euk_prd"/>
    <property type="match status" value="1"/>
</dbReference>
<dbReference type="CDD" id="cd02576">
    <property type="entry name" value="PseudoU_synth_ScPUS7"/>
    <property type="match status" value="1"/>
</dbReference>
<keyword evidence="3" id="KW-0413">Isomerase</keyword>
<feature type="domain" description="TRUD" evidence="6">
    <location>
        <begin position="356"/>
        <end position="569"/>
    </location>
</feature>
<comment type="catalytic activity">
    <reaction evidence="4">
        <text>a uridine in tRNA = a pseudouridine in tRNA</text>
        <dbReference type="Rhea" id="RHEA:54572"/>
        <dbReference type="Rhea" id="RHEA-COMP:13339"/>
        <dbReference type="Rhea" id="RHEA-COMP:13934"/>
        <dbReference type="ChEBI" id="CHEBI:65314"/>
        <dbReference type="ChEBI" id="CHEBI:65315"/>
    </reaction>
</comment>
<dbReference type="InterPro" id="IPR042214">
    <property type="entry name" value="TruD_catalytic"/>
</dbReference>
<reference evidence="7 8" key="1">
    <citation type="journal article" date="2021" name="Elife">
        <title>Chloroplast acquisition without the gene transfer in kleptoplastic sea slugs, Plakobranchus ocellatus.</title>
        <authorList>
            <person name="Maeda T."/>
            <person name="Takahashi S."/>
            <person name="Yoshida T."/>
            <person name="Shimamura S."/>
            <person name="Takaki Y."/>
            <person name="Nagai Y."/>
            <person name="Toyoda A."/>
            <person name="Suzuki Y."/>
            <person name="Arimoto A."/>
            <person name="Ishii H."/>
            <person name="Satoh N."/>
            <person name="Nishiyama T."/>
            <person name="Hasebe M."/>
            <person name="Maruyama T."/>
            <person name="Minagawa J."/>
            <person name="Obokata J."/>
            <person name="Shigenobu S."/>
        </authorList>
    </citation>
    <scope>NUCLEOTIDE SEQUENCE [LARGE SCALE GENOMIC DNA]</scope>
</reference>
<dbReference type="AlphaFoldDB" id="A0AAV3XZE4"/>
<evidence type="ECO:0000259" key="6">
    <source>
        <dbReference type="PROSITE" id="PS50984"/>
    </source>
</evidence>
<dbReference type="InterPro" id="IPR020119">
    <property type="entry name" value="PsdUridine_synth_TruD_CS"/>
</dbReference>
<sequence>MDQGLEETGEPSCKKVKLGYDNSDISPVTASTDASKLGDRADTPAEISNPAHITSELVEDVKATSECADDTLQEADNTSDADVTLKPLTEVEAGITEYFSDHTGFSAVLKQRYSDFNVNEIDQEGNVIHLTDMSLPSEEEKQEDDTAKKAKEIDRSVIDEEYCSKLEALVNSKDMSGQVNIPAPEDKDMRTKIHLFIKQTYPLLETKTVEIDGKKMIQTFFRKGKSRDSRRDEWPASKKSCRFVKFVLYKENKDTMDAIGLISKLLKIKENVFQYAGTKDKRARTSQEITANRVHPQKLIFLNKLLRNMGVGNLRYVEEPLKLGQLSGNQFTMVLRNVTAIEDVVDEALTSLKTNGFINYFGMQRFGTTSVPTHKIGSALLHGDWKKAINLILMPRNDFPNKAKFQMIWQDTQDASKTLLEVPRYCSLERNLLEGLKKKMQPFNALERISRNTRMLYVHSYQALIWNLMTSRRLAKLGHKPVIGDLVFSESNSISDSSGPLVLTKDNIEKYSIHDVVLPLPGHSVIYPKNEVHEWYREMLKDDGLDIDNMKRSQKDYSLPGAYRHITVAPTQVSWSHHQYDDYTLPLTLSDWDLLKKEKLPDPVIKGKFKAVVLQMILPPSCYATMALREVLKVDTSAAHQTSLNVT</sequence>
<evidence type="ECO:0000313" key="8">
    <source>
        <dbReference type="Proteomes" id="UP000735302"/>
    </source>
</evidence>
<dbReference type="NCBIfam" id="TIGR00094">
    <property type="entry name" value="tRNA_TruD_broad"/>
    <property type="match status" value="1"/>
</dbReference>
<dbReference type="SUPFAM" id="SSF55120">
    <property type="entry name" value="Pseudouridine synthase"/>
    <property type="match status" value="1"/>
</dbReference>
<evidence type="ECO:0000256" key="5">
    <source>
        <dbReference type="SAM" id="MobiDB-lite"/>
    </source>
</evidence>
<feature type="compositionally biased region" description="Polar residues" evidence="5">
    <location>
        <begin position="23"/>
        <end position="34"/>
    </location>
</feature>
<dbReference type="EMBL" id="BLXT01000368">
    <property type="protein sequence ID" value="GFN76200.1"/>
    <property type="molecule type" value="Genomic_DNA"/>
</dbReference>
<keyword evidence="8" id="KW-1185">Reference proteome</keyword>
<dbReference type="InterPro" id="IPR020103">
    <property type="entry name" value="PsdUridine_synth_cat_dom_sf"/>
</dbReference>
<evidence type="ECO:0000256" key="3">
    <source>
        <dbReference type="ARBA" id="ARBA00023235"/>
    </source>
</evidence>
<comment type="caution">
    <text evidence="7">The sequence shown here is derived from an EMBL/GenBank/DDBJ whole genome shotgun (WGS) entry which is preliminary data.</text>
</comment>
<feature type="region of interest" description="Disordered" evidence="5">
    <location>
        <begin position="1"/>
        <end position="46"/>
    </location>
</feature>
<dbReference type="Gene3D" id="3.30.2350.20">
    <property type="entry name" value="TruD, catalytic domain"/>
    <property type="match status" value="2"/>
</dbReference>
<dbReference type="FunFam" id="3.30.2350.20:FF:000003">
    <property type="entry name" value="Pseudouridylate synthase 7 homolog"/>
    <property type="match status" value="1"/>
</dbReference>
<dbReference type="GO" id="GO:0008033">
    <property type="term" value="P:tRNA processing"/>
    <property type="evidence" value="ECO:0007669"/>
    <property type="project" value="UniProtKB-KW"/>
</dbReference>
<keyword evidence="2" id="KW-0819">tRNA processing</keyword>
<dbReference type="GO" id="GO:0001522">
    <property type="term" value="P:pseudouridine synthesis"/>
    <property type="evidence" value="ECO:0007669"/>
    <property type="project" value="InterPro"/>
</dbReference>
<dbReference type="PROSITE" id="PS50984">
    <property type="entry name" value="TRUD"/>
    <property type="match status" value="1"/>
</dbReference>
<dbReference type="Proteomes" id="UP000735302">
    <property type="component" value="Unassembled WGS sequence"/>
</dbReference>
<accession>A0AAV3XZE4</accession>
<evidence type="ECO:0000256" key="2">
    <source>
        <dbReference type="ARBA" id="ARBA00022694"/>
    </source>
</evidence>
<dbReference type="InterPro" id="IPR011760">
    <property type="entry name" value="PsdUridine_synth_TruD_insert"/>
</dbReference>
<name>A0AAV3XZE4_9GAST</name>
<dbReference type="PROSITE" id="PS01268">
    <property type="entry name" value="UPF0024"/>
    <property type="match status" value="1"/>
</dbReference>